<dbReference type="EMBL" id="AYXO01000048">
    <property type="protein sequence ID" value="ETA05275.1"/>
    <property type="molecule type" value="Genomic_DNA"/>
</dbReference>
<proteinExistence type="predicted"/>
<accession>W9DG68</accession>
<evidence type="ECO:0000313" key="2">
    <source>
        <dbReference type="Proteomes" id="UP000035035"/>
    </source>
</evidence>
<dbReference type="AlphaFoldDB" id="W9DG68"/>
<gene>
    <name evidence="1" type="ORF">V525_19155</name>
</gene>
<name>W9DG68_9ACTN</name>
<organism evidence="1 2">
    <name type="scientific">Gordonia alkanivorans CGMCC 6845</name>
    <dbReference type="NCBI Taxonomy" id="1423140"/>
    <lineage>
        <taxon>Bacteria</taxon>
        <taxon>Bacillati</taxon>
        <taxon>Actinomycetota</taxon>
        <taxon>Actinomycetes</taxon>
        <taxon>Mycobacteriales</taxon>
        <taxon>Gordoniaceae</taxon>
        <taxon>Gordonia</taxon>
    </lineage>
</organism>
<evidence type="ECO:0000313" key="1">
    <source>
        <dbReference type="EMBL" id="ETA05275.1"/>
    </source>
</evidence>
<reference evidence="1 2" key="1">
    <citation type="journal article" date="2014" name="Genome Announc.">
        <title>Draft Genome Sequence of Gordonia alkanivorans Strain CGMCC6845, a Halotolerant Hydrocarbon-Degrading Bacterium.</title>
        <authorList>
            <person name="Wang X."/>
            <person name="Jin D."/>
            <person name="Zhou L."/>
            <person name="Wu L."/>
            <person name="An W."/>
            <person name="Zhao L."/>
        </authorList>
    </citation>
    <scope>NUCLEOTIDE SEQUENCE [LARGE SCALE GENOMIC DNA]</scope>
    <source>
        <strain evidence="1 2">CGMCC 6845</strain>
    </source>
</reference>
<protein>
    <submittedName>
        <fullName evidence="1">Uncharacterized protein</fullName>
    </submittedName>
</protein>
<keyword evidence="2" id="KW-1185">Reference proteome</keyword>
<dbReference type="Proteomes" id="UP000035035">
    <property type="component" value="Unassembled WGS sequence"/>
</dbReference>
<sequence length="195" mass="21662">METKHEDILVYGRRFSAELCVAPFSDRRNQDVAGMGDGDTGAGGNPHFGGIPAQDWDIRDWEIACFGLSVSILHWGFTARDLATKFRKRHSAPEYLGIADHCFEVPIPSTEISETPPGGGLFLFLHDGCQMNFLQLTFQFSLSVGRGDRNFEGFDGVCTQQVCDASQCCGSAKVLARFAVQRTPQPQWVNIWQWA</sequence>
<comment type="caution">
    <text evidence="1">The sequence shown here is derived from an EMBL/GenBank/DDBJ whole genome shotgun (WGS) entry which is preliminary data.</text>
</comment>
<dbReference type="HOGENOM" id="CLU_1394611_0_0_11"/>